<keyword evidence="2" id="KW-0813">Transport</keyword>
<proteinExistence type="inferred from homology"/>
<evidence type="ECO:0000313" key="6">
    <source>
        <dbReference type="EMBL" id="PIV08671.1"/>
    </source>
</evidence>
<organism evidence="6 7">
    <name type="scientific">Candidatus Roizmanbacteria bacterium CG03_land_8_20_14_0_80_39_12</name>
    <dbReference type="NCBI Taxonomy" id="1974847"/>
    <lineage>
        <taxon>Bacteria</taxon>
        <taxon>Candidatus Roizmaniibacteriota</taxon>
    </lineage>
</organism>
<keyword evidence="3" id="KW-0547">Nucleotide-binding</keyword>
<gene>
    <name evidence="6" type="ORF">COS52_01465</name>
</gene>
<evidence type="ECO:0000256" key="2">
    <source>
        <dbReference type="ARBA" id="ARBA00022448"/>
    </source>
</evidence>
<feature type="domain" description="ABC transporter" evidence="5">
    <location>
        <begin position="2"/>
        <end position="225"/>
    </location>
</feature>
<dbReference type="Gene3D" id="3.40.50.300">
    <property type="entry name" value="P-loop containing nucleotide triphosphate hydrolases"/>
    <property type="match status" value="1"/>
</dbReference>
<comment type="similarity">
    <text evidence="1">Belongs to the ABC transporter superfamily.</text>
</comment>
<dbReference type="AlphaFoldDB" id="A0A2M7BT64"/>
<dbReference type="GO" id="GO:0016887">
    <property type="term" value="F:ATP hydrolysis activity"/>
    <property type="evidence" value="ECO:0007669"/>
    <property type="project" value="InterPro"/>
</dbReference>
<protein>
    <submittedName>
        <fullName evidence="6">Multidrug ABC transporter ATP-binding protein</fullName>
    </submittedName>
</protein>
<sequence length="227" mass="25294">MIEVSHVYKQFGVKIAVSDLSFKAQIGDIIGFVGPNGAGKTTTMRLITGLLKPTEGKVKIFEKNPITERLSILPRLGYLPENNPLPADMTVMEYLTFIAGVKKETQLEKIVQELHIDDVYDKKIEQLSRGYRQRVGLAASLCGKPEILLLDEPTSGLDPIEQDVIKDLIQKLAKRRIVIFSTHILSEIEDIATRVLIINRGSLLFDGPKPKGKGSVETLFKKLIKKS</sequence>
<dbReference type="PROSITE" id="PS50893">
    <property type="entry name" value="ABC_TRANSPORTER_2"/>
    <property type="match status" value="1"/>
</dbReference>
<name>A0A2M7BT64_9BACT</name>
<dbReference type="InterPro" id="IPR027417">
    <property type="entry name" value="P-loop_NTPase"/>
</dbReference>
<dbReference type="InterPro" id="IPR003593">
    <property type="entry name" value="AAA+_ATPase"/>
</dbReference>
<dbReference type="CDD" id="cd03230">
    <property type="entry name" value="ABC_DR_subfamily_A"/>
    <property type="match status" value="1"/>
</dbReference>
<reference evidence="7" key="1">
    <citation type="submission" date="2017-09" db="EMBL/GenBank/DDBJ databases">
        <title>Depth-based differentiation of microbial function through sediment-hosted aquifers and enrichment of novel symbionts in the deep terrestrial subsurface.</title>
        <authorList>
            <person name="Probst A.J."/>
            <person name="Ladd B."/>
            <person name="Jarett J.K."/>
            <person name="Geller-Mcgrath D.E."/>
            <person name="Sieber C.M.K."/>
            <person name="Emerson J.B."/>
            <person name="Anantharaman K."/>
            <person name="Thomas B.C."/>
            <person name="Malmstrom R."/>
            <person name="Stieglmeier M."/>
            <person name="Klingl A."/>
            <person name="Woyke T."/>
            <person name="Ryan C.M."/>
            <person name="Banfield J.F."/>
        </authorList>
    </citation>
    <scope>NUCLEOTIDE SEQUENCE [LARGE SCALE GENOMIC DNA]</scope>
</reference>
<dbReference type="PANTHER" id="PTHR43335:SF4">
    <property type="entry name" value="ABC TRANSPORTER, ATP-BINDING PROTEIN"/>
    <property type="match status" value="1"/>
</dbReference>
<comment type="caution">
    <text evidence="6">The sequence shown here is derived from an EMBL/GenBank/DDBJ whole genome shotgun (WGS) entry which is preliminary data.</text>
</comment>
<dbReference type="Pfam" id="PF00005">
    <property type="entry name" value="ABC_tran"/>
    <property type="match status" value="1"/>
</dbReference>
<dbReference type="GO" id="GO:0005524">
    <property type="term" value="F:ATP binding"/>
    <property type="evidence" value="ECO:0007669"/>
    <property type="project" value="UniProtKB-KW"/>
</dbReference>
<dbReference type="InterPro" id="IPR003439">
    <property type="entry name" value="ABC_transporter-like_ATP-bd"/>
</dbReference>
<dbReference type="SMART" id="SM00382">
    <property type="entry name" value="AAA"/>
    <property type="match status" value="1"/>
</dbReference>
<evidence type="ECO:0000256" key="1">
    <source>
        <dbReference type="ARBA" id="ARBA00005417"/>
    </source>
</evidence>
<dbReference type="PANTHER" id="PTHR43335">
    <property type="entry name" value="ABC TRANSPORTER, ATP-BINDING PROTEIN"/>
    <property type="match status" value="1"/>
</dbReference>
<dbReference type="Proteomes" id="UP000230119">
    <property type="component" value="Unassembled WGS sequence"/>
</dbReference>
<evidence type="ECO:0000256" key="4">
    <source>
        <dbReference type="ARBA" id="ARBA00022840"/>
    </source>
</evidence>
<evidence type="ECO:0000313" key="7">
    <source>
        <dbReference type="Proteomes" id="UP000230119"/>
    </source>
</evidence>
<keyword evidence="4 6" id="KW-0067">ATP-binding</keyword>
<accession>A0A2M7BT64</accession>
<dbReference type="SUPFAM" id="SSF52540">
    <property type="entry name" value="P-loop containing nucleoside triphosphate hydrolases"/>
    <property type="match status" value="1"/>
</dbReference>
<evidence type="ECO:0000256" key="3">
    <source>
        <dbReference type="ARBA" id="ARBA00022741"/>
    </source>
</evidence>
<dbReference type="EMBL" id="PEVA01000059">
    <property type="protein sequence ID" value="PIV08671.1"/>
    <property type="molecule type" value="Genomic_DNA"/>
</dbReference>
<evidence type="ECO:0000259" key="5">
    <source>
        <dbReference type="PROSITE" id="PS50893"/>
    </source>
</evidence>